<dbReference type="GO" id="GO:1902600">
    <property type="term" value="P:proton transmembrane transport"/>
    <property type="evidence" value="ECO:0007669"/>
    <property type="project" value="InterPro"/>
</dbReference>
<evidence type="ECO:0000256" key="1">
    <source>
        <dbReference type="ARBA" id="ARBA00004141"/>
    </source>
</evidence>
<evidence type="ECO:0000256" key="6">
    <source>
        <dbReference type="ARBA" id="ARBA00023136"/>
    </source>
</evidence>
<dbReference type="AlphaFoldDB" id="A0A2N6VJS0"/>
<feature type="transmembrane region" description="Helical" evidence="7">
    <location>
        <begin position="45"/>
        <end position="67"/>
    </location>
</feature>
<dbReference type="InterPro" id="IPR038770">
    <property type="entry name" value="Na+/solute_symporter_sf"/>
</dbReference>
<dbReference type="PANTHER" id="PTHR42751:SF1">
    <property type="entry name" value="CATION_PROTON ANTIPORTER YBAL-RELATED"/>
    <property type="match status" value="1"/>
</dbReference>
<accession>A0A2N6VJS0</accession>
<dbReference type="Gene3D" id="1.20.1530.20">
    <property type="match status" value="1"/>
</dbReference>
<name>A0A2N6VJS0_9MICO</name>
<proteinExistence type="inferred from homology"/>
<dbReference type="GO" id="GO:0015297">
    <property type="term" value="F:antiporter activity"/>
    <property type="evidence" value="ECO:0007669"/>
    <property type="project" value="InterPro"/>
</dbReference>
<evidence type="ECO:0000256" key="4">
    <source>
        <dbReference type="ARBA" id="ARBA00022692"/>
    </source>
</evidence>
<evidence type="ECO:0000256" key="2">
    <source>
        <dbReference type="ARBA" id="ARBA00005551"/>
    </source>
</evidence>
<dbReference type="PANTHER" id="PTHR42751">
    <property type="entry name" value="SODIUM/HYDROGEN EXCHANGER FAMILY/TRKA DOMAIN PROTEIN"/>
    <property type="match status" value="1"/>
</dbReference>
<evidence type="ECO:0000256" key="5">
    <source>
        <dbReference type="ARBA" id="ARBA00022989"/>
    </source>
</evidence>
<dbReference type="EMBL" id="PNHK01000105">
    <property type="protein sequence ID" value="PMD04385.1"/>
    <property type="molecule type" value="Genomic_DNA"/>
</dbReference>
<dbReference type="Proteomes" id="UP000235598">
    <property type="component" value="Unassembled WGS sequence"/>
</dbReference>
<comment type="subcellular location">
    <subcellularLocation>
        <location evidence="1">Membrane</location>
        <topology evidence="1">Multi-pass membrane protein</topology>
    </subcellularLocation>
</comment>
<gene>
    <name evidence="9" type="ORF">CJ199_12355</name>
</gene>
<keyword evidence="6 7" id="KW-0472">Membrane</keyword>
<feature type="domain" description="Cation/H+ exchanger transmembrane" evidence="8">
    <location>
        <begin position="6"/>
        <end position="87"/>
    </location>
</feature>
<comment type="similarity">
    <text evidence="2">Belongs to the monovalent cation:proton antiporter 2 (CPA2) transporter (TC 2.A.37) family.</text>
</comment>
<evidence type="ECO:0000256" key="7">
    <source>
        <dbReference type="SAM" id="Phobius"/>
    </source>
</evidence>
<feature type="non-terminal residue" evidence="9">
    <location>
        <position position="1"/>
    </location>
</feature>
<evidence type="ECO:0000259" key="8">
    <source>
        <dbReference type="Pfam" id="PF00999"/>
    </source>
</evidence>
<dbReference type="Pfam" id="PF00999">
    <property type="entry name" value="Na_H_Exchanger"/>
    <property type="match status" value="1"/>
</dbReference>
<protein>
    <submittedName>
        <fullName evidence="9">Potassium transporter Kef</fullName>
    </submittedName>
</protein>
<keyword evidence="4 7" id="KW-0812">Transmembrane</keyword>
<sequence>TALNILGAFGPTDLQVAVRIGVVLAFSSTIVVIKILQDRGDEQSLYGNICVGILIMQDIAAVIFISILRGEAPSAWSLSLVVVIPLLMV</sequence>
<feature type="transmembrane region" description="Helical" evidence="7">
    <location>
        <begin position="16"/>
        <end position="33"/>
    </location>
</feature>
<evidence type="ECO:0000256" key="3">
    <source>
        <dbReference type="ARBA" id="ARBA00022448"/>
    </source>
</evidence>
<feature type="non-terminal residue" evidence="9">
    <location>
        <position position="89"/>
    </location>
</feature>
<keyword evidence="5 7" id="KW-1133">Transmembrane helix</keyword>
<comment type="caution">
    <text evidence="9">The sequence shown here is derived from an EMBL/GenBank/DDBJ whole genome shotgun (WGS) entry which is preliminary data.</text>
</comment>
<evidence type="ECO:0000313" key="9">
    <source>
        <dbReference type="EMBL" id="PMD04385.1"/>
    </source>
</evidence>
<organism evidence="9 10">
    <name type="scientific">Brevibacterium paucivorans</name>
    <dbReference type="NCBI Taxonomy" id="170994"/>
    <lineage>
        <taxon>Bacteria</taxon>
        <taxon>Bacillati</taxon>
        <taxon>Actinomycetota</taxon>
        <taxon>Actinomycetes</taxon>
        <taxon>Micrococcales</taxon>
        <taxon>Brevibacteriaceae</taxon>
        <taxon>Brevibacterium</taxon>
    </lineage>
</organism>
<dbReference type="GO" id="GO:0016020">
    <property type="term" value="C:membrane"/>
    <property type="evidence" value="ECO:0007669"/>
    <property type="project" value="UniProtKB-SubCell"/>
</dbReference>
<keyword evidence="3" id="KW-0813">Transport</keyword>
<dbReference type="InterPro" id="IPR006153">
    <property type="entry name" value="Cation/H_exchanger_TM"/>
</dbReference>
<reference evidence="9 10" key="1">
    <citation type="submission" date="2017-09" db="EMBL/GenBank/DDBJ databases">
        <title>Bacterial strain isolated from the female urinary microbiota.</title>
        <authorList>
            <person name="Thomas-White K."/>
            <person name="Kumar N."/>
            <person name="Forster S."/>
            <person name="Putonti C."/>
            <person name="Lawley T."/>
            <person name="Wolfe A.J."/>
        </authorList>
    </citation>
    <scope>NUCLEOTIDE SEQUENCE [LARGE SCALE GENOMIC DNA]</scope>
    <source>
        <strain evidence="9 10">UMB1301</strain>
    </source>
</reference>
<evidence type="ECO:0000313" key="10">
    <source>
        <dbReference type="Proteomes" id="UP000235598"/>
    </source>
</evidence>